<name>X1BDT1_9ZZZZ</name>
<feature type="non-terminal residue" evidence="6">
    <location>
        <position position="219"/>
    </location>
</feature>
<comment type="cofactor">
    <cofactor evidence="1">
        <name>Ni(2+)</name>
        <dbReference type="ChEBI" id="CHEBI:49786"/>
    </cofactor>
</comment>
<comment type="caution">
    <text evidence="6">The sequence shown here is derived from an EMBL/GenBank/DDBJ whole genome shotgun (WGS) entry which is preliminary data.</text>
</comment>
<evidence type="ECO:0000313" key="6">
    <source>
        <dbReference type="EMBL" id="GAG93175.1"/>
    </source>
</evidence>
<dbReference type="InterPro" id="IPR029014">
    <property type="entry name" value="NiFe-Hase_large"/>
</dbReference>
<keyword evidence="4" id="KW-0479">Metal-binding</keyword>
<dbReference type="Gene3D" id="1.10.645.10">
    <property type="entry name" value="Cytochrome-c3 Hydrogenase, chain B"/>
    <property type="match status" value="1"/>
</dbReference>
<dbReference type="GO" id="GO:0046872">
    <property type="term" value="F:metal ion binding"/>
    <property type="evidence" value="ECO:0007669"/>
    <property type="project" value="UniProtKB-KW"/>
</dbReference>
<dbReference type="AlphaFoldDB" id="X1BDT1"/>
<gene>
    <name evidence="6" type="ORF">S01H4_42725</name>
</gene>
<evidence type="ECO:0000256" key="2">
    <source>
        <dbReference type="ARBA" id="ARBA00009292"/>
    </source>
</evidence>
<dbReference type="SUPFAM" id="SSF56762">
    <property type="entry name" value="HydB/Nqo4-like"/>
    <property type="match status" value="1"/>
</dbReference>
<dbReference type="PANTHER" id="PTHR43600">
    <property type="entry name" value="COENZYME F420 HYDROGENASE, SUBUNIT ALPHA"/>
    <property type="match status" value="1"/>
</dbReference>
<evidence type="ECO:0000256" key="1">
    <source>
        <dbReference type="ARBA" id="ARBA00001967"/>
    </source>
</evidence>
<organism evidence="6">
    <name type="scientific">marine sediment metagenome</name>
    <dbReference type="NCBI Taxonomy" id="412755"/>
    <lineage>
        <taxon>unclassified sequences</taxon>
        <taxon>metagenomes</taxon>
        <taxon>ecological metagenomes</taxon>
    </lineage>
</organism>
<proteinExistence type="inferred from homology"/>
<keyword evidence="5" id="KW-0560">Oxidoreductase</keyword>
<reference evidence="6" key="1">
    <citation type="journal article" date="2014" name="Front. Microbiol.">
        <title>High frequency of phylogenetically diverse reductive dehalogenase-homologous genes in deep subseafloor sedimentary metagenomes.</title>
        <authorList>
            <person name="Kawai M."/>
            <person name="Futagami T."/>
            <person name="Toyoda A."/>
            <person name="Takaki Y."/>
            <person name="Nishi S."/>
            <person name="Hori S."/>
            <person name="Arai W."/>
            <person name="Tsubouchi T."/>
            <person name="Morono Y."/>
            <person name="Uchiyama I."/>
            <person name="Ito T."/>
            <person name="Fujiyama A."/>
            <person name="Inagaki F."/>
            <person name="Takami H."/>
        </authorList>
    </citation>
    <scope>NUCLEOTIDE SEQUENCE</scope>
    <source>
        <strain evidence="6">Expedition CK06-06</strain>
    </source>
</reference>
<comment type="similarity">
    <text evidence="2">Belongs to the [NiFe]/[NiFeSe] hydrogenase large subunit family.</text>
</comment>
<evidence type="ECO:0000256" key="5">
    <source>
        <dbReference type="ARBA" id="ARBA00023002"/>
    </source>
</evidence>
<protein>
    <submittedName>
        <fullName evidence="6">Uncharacterized protein</fullName>
    </submittedName>
</protein>
<dbReference type="GO" id="GO:0016491">
    <property type="term" value="F:oxidoreductase activity"/>
    <property type="evidence" value="ECO:0007669"/>
    <property type="project" value="UniProtKB-KW"/>
</dbReference>
<dbReference type="PANTHER" id="PTHR43600:SF2">
    <property type="entry name" value="F420-NON-REDUCING HYDROGENASE VHU SUBUNIT A"/>
    <property type="match status" value="1"/>
</dbReference>
<evidence type="ECO:0000256" key="4">
    <source>
        <dbReference type="ARBA" id="ARBA00022723"/>
    </source>
</evidence>
<dbReference type="EMBL" id="BART01023494">
    <property type="protein sequence ID" value="GAG93175.1"/>
    <property type="molecule type" value="Genomic_DNA"/>
</dbReference>
<accession>X1BDT1</accession>
<sequence>MAQFIQSHALHFFHLASPDFLFGMDADPAKRNIMGIIAEMPEIAKKGVGLRGFGQKIIEILGDKKVHPNAAIPGGMNKALAPEERDEILSQIDSIIGDVQFALGLIKDYYAQHAKEAVSFASFPTGYLGLVDNNGNLELYDGKLRLKDDKGAILEDKVAPEDYLSIIEEMVEDWSYLKFPYYKKRGYPDGIYRVGPLGRLNVADGFTTPLANEEFQNFR</sequence>
<evidence type="ECO:0000256" key="3">
    <source>
        <dbReference type="ARBA" id="ARBA00022596"/>
    </source>
</evidence>
<keyword evidence="3" id="KW-0533">Nickel</keyword>